<name>A0A238F6A9_9BASI</name>
<organism evidence="3 4">
    <name type="scientific">Microbotryum intermedium</name>
    <dbReference type="NCBI Taxonomy" id="269621"/>
    <lineage>
        <taxon>Eukaryota</taxon>
        <taxon>Fungi</taxon>
        <taxon>Dikarya</taxon>
        <taxon>Basidiomycota</taxon>
        <taxon>Pucciniomycotina</taxon>
        <taxon>Microbotryomycetes</taxon>
        <taxon>Microbotryales</taxon>
        <taxon>Microbotryaceae</taxon>
        <taxon>Microbotryum</taxon>
    </lineage>
</organism>
<evidence type="ECO:0000313" key="3">
    <source>
        <dbReference type="EMBL" id="SCV68657.1"/>
    </source>
</evidence>
<dbReference type="InterPro" id="IPR018020">
    <property type="entry name" value="OHCU_decarboxylase"/>
</dbReference>
<accession>A0A238F6A9</accession>
<dbReference type="PANTHER" id="PTHR37987:SF1">
    <property type="entry name" value="OXO-4-HYDROXY-4-CARBOXY-5-UREIDOIMIDAZOLINE DECARBOXYLASE DOMAIN-CONTAINING PROTEIN"/>
    <property type="match status" value="1"/>
</dbReference>
<evidence type="ECO:0000256" key="1">
    <source>
        <dbReference type="ARBA" id="ARBA00022631"/>
    </source>
</evidence>
<dbReference type="Gene3D" id="1.10.3330.10">
    <property type="entry name" value="Oxo-4-hydroxy-4-carboxy-5-ureidoimidazoline decarboxylase"/>
    <property type="match status" value="1"/>
</dbReference>
<dbReference type="Proteomes" id="UP000198372">
    <property type="component" value="Unassembled WGS sequence"/>
</dbReference>
<dbReference type="Pfam" id="PF09349">
    <property type="entry name" value="OHCU_decarbox"/>
    <property type="match status" value="1"/>
</dbReference>
<protein>
    <submittedName>
        <fullName evidence="3">BQ2448_778 protein</fullName>
    </submittedName>
</protein>
<feature type="domain" description="Oxo-4-hydroxy-4-carboxy-5-ureidoimidazoline decarboxylase" evidence="2">
    <location>
        <begin position="18"/>
        <end position="151"/>
    </location>
</feature>
<dbReference type="GO" id="GO:0006144">
    <property type="term" value="P:purine nucleobase metabolic process"/>
    <property type="evidence" value="ECO:0007669"/>
    <property type="project" value="UniProtKB-KW"/>
</dbReference>
<dbReference type="PANTHER" id="PTHR37987">
    <property type="entry name" value="CHROMOSOME 9, WHOLE GENOME SHOTGUN SEQUENCE"/>
    <property type="match status" value="1"/>
</dbReference>
<reference evidence="4" key="1">
    <citation type="submission" date="2016-09" db="EMBL/GenBank/DDBJ databases">
        <authorList>
            <person name="Jeantristanb JTB J.-T."/>
            <person name="Ricardo R."/>
        </authorList>
    </citation>
    <scope>NUCLEOTIDE SEQUENCE [LARGE SCALE GENOMIC DNA]</scope>
</reference>
<dbReference type="InterPro" id="IPR036778">
    <property type="entry name" value="OHCU_decarboxylase_sf"/>
</dbReference>
<keyword evidence="1" id="KW-0659">Purine metabolism</keyword>
<dbReference type="SUPFAM" id="SSF158694">
    <property type="entry name" value="UraD-Like"/>
    <property type="match status" value="1"/>
</dbReference>
<evidence type="ECO:0000313" key="4">
    <source>
        <dbReference type="Proteomes" id="UP000198372"/>
    </source>
</evidence>
<proteinExistence type="predicted"/>
<dbReference type="AlphaFoldDB" id="A0A238F6A9"/>
<keyword evidence="4" id="KW-1185">Reference proteome</keyword>
<sequence>MTETLPPPRISLLVHAAASALVPVLTDLLEPSPPLTHLLVPQLHASFSQSSPPSTYRELLQRAASIVQSWDVQDQAEFLASHPRIGETIGLSSFSGKEQAPAQGATPGEVLKRLSMLNSLYEEAFPGLRFVTFVNGRPRAAIVPEIEEKLDLVLPKPSPSTPEPRLFSLQEKIKIHVVGSKAWRDELNRGLKAMWDIAQSRLVKMGVE</sequence>
<dbReference type="EMBL" id="FMSP01000003">
    <property type="protein sequence ID" value="SCV68657.1"/>
    <property type="molecule type" value="Genomic_DNA"/>
</dbReference>
<gene>
    <name evidence="3" type="ORF">BQ2448_778</name>
</gene>
<evidence type="ECO:0000259" key="2">
    <source>
        <dbReference type="Pfam" id="PF09349"/>
    </source>
</evidence>
<dbReference type="OrthoDB" id="5398391at2759"/>